<evidence type="ECO:0000259" key="6">
    <source>
        <dbReference type="Pfam" id="PF00155"/>
    </source>
</evidence>
<keyword evidence="8" id="KW-1185">Reference proteome</keyword>
<gene>
    <name evidence="7" type="ORF">FGM01_13240</name>
</gene>
<protein>
    <submittedName>
        <fullName evidence="7">Pyridoxal phosphate-dependent aminotransferase family protein</fullName>
    </submittedName>
</protein>
<dbReference type="GO" id="GO:0008483">
    <property type="term" value="F:transaminase activity"/>
    <property type="evidence" value="ECO:0007669"/>
    <property type="project" value="UniProtKB-KW"/>
</dbReference>
<dbReference type="InterPro" id="IPR004839">
    <property type="entry name" value="Aminotransferase_I/II_large"/>
</dbReference>
<dbReference type="OrthoDB" id="9807157at2"/>
<keyword evidence="3 7" id="KW-0808">Transferase</keyword>
<dbReference type="RefSeq" id="WP_143411642.1">
    <property type="nucleotide sequence ID" value="NZ_VHSF01000003.1"/>
</dbReference>
<dbReference type="Gene3D" id="3.40.640.10">
    <property type="entry name" value="Type I PLP-dependent aspartate aminotransferase-like (Major domain)"/>
    <property type="match status" value="1"/>
</dbReference>
<accession>A0A550I0E0</accession>
<evidence type="ECO:0000256" key="3">
    <source>
        <dbReference type="ARBA" id="ARBA00022679"/>
    </source>
</evidence>
<evidence type="ECO:0000256" key="2">
    <source>
        <dbReference type="ARBA" id="ARBA00010008"/>
    </source>
</evidence>
<evidence type="ECO:0000256" key="5">
    <source>
        <dbReference type="SAM" id="Coils"/>
    </source>
</evidence>
<proteinExistence type="inferred from homology"/>
<dbReference type="InterPro" id="IPR015422">
    <property type="entry name" value="PyrdxlP-dep_Trfase_small"/>
</dbReference>
<evidence type="ECO:0000256" key="1">
    <source>
        <dbReference type="ARBA" id="ARBA00001933"/>
    </source>
</evidence>
<organism evidence="7 8">
    <name type="scientific">Christiangramia sabulilitoris</name>
    <dbReference type="NCBI Taxonomy" id="2583991"/>
    <lineage>
        <taxon>Bacteria</taxon>
        <taxon>Pseudomonadati</taxon>
        <taxon>Bacteroidota</taxon>
        <taxon>Flavobacteriia</taxon>
        <taxon>Flavobacteriales</taxon>
        <taxon>Flavobacteriaceae</taxon>
        <taxon>Christiangramia</taxon>
    </lineage>
</organism>
<dbReference type="InterPro" id="IPR015424">
    <property type="entry name" value="PyrdxlP-dep_Trfase"/>
</dbReference>
<dbReference type="GO" id="GO:0009102">
    <property type="term" value="P:biotin biosynthetic process"/>
    <property type="evidence" value="ECO:0007669"/>
    <property type="project" value="TreeGrafter"/>
</dbReference>
<dbReference type="InterPro" id="IPR015421">
    <property type="entry name" value="PyrdxlP-dep_Trfase_major"/>
</dbReference>
<dbReference type="PANTHER" id="PTHR13693:SF77">
    <property type="entry name" value="8-AMINO-7-OXONONANOATE SYNTHASE"/>
    <property type="match status" value="1"/>
</dbReference>
<dbReference type="PANTHER" id="PTHR13693">
    <property type="entry name" value="CLASS II AMINOTRANSFERASE/8-AMINO-7-OXONONANOATE SYNTHASE"/>
    <property type="match status" value="1"/>
</dbReference>
<feature type="coiled-coil region" evidence="5">
    <location>
        <begin position="280"/>
        <end position="307"/>
    </location>
</feature>
<dbReference type="InterPro" id="IPR050087">
    <property type="entry name" value="AON_synthase_class-II"/>
</dbReference>
<name>A0A550I0E0_9FLAO</name>
<dbReference type="AlphaFoldDB" id="A0A550I0E0"/>
<comment type="similarity">
    <text evidence="2">Belongs to the class-II pyridoxal-phosphate-dependent aminotransferase family. BioF subfamily.</text>
</comment>
<evidence type="ECO:0000256" key="4">
    <source>
        <dbReference type="ARBA" id="ARBA00022898"/>
    </source>
</evidence>
<keyword evidence="5" id="KW-0175">Coiled coil</keyword>
<dbReference type="Pfam" id="PF00155">
    <property type="entry name" value="Aminotran_1_2"/>
    <property type="match status" value="1"/>
</dbReference>
<sequence length="385" mass="43353">MKKIPSKLEKRLQKRKDANSFRKLLPFSEGIDFFSNDYLGFSRSEEIFKAAEELLKTSVLRNGSTGSRLLSGNHSLFEKTEEQIAQFHNTPAALIFNSGYDANIGFFSAVPQKDDIIIYDELAHASIRDGLKMSLARNYNFKHNDLGDLEAKLKRLLEKNPSSDVYMVTESVFSMDGDSPDLMGLTELADKYNSYLIVDEAHALGVFGENGRGLVQQLNLESRVFARIVTYGKALGVHGSAIIGSSELEDYLVNFCRSFIYTTALSPHSVAGIYSAYRLLEKDTEQLKRLRDNIRFFREEIKNNNLENLFTDSKSAIQVCLISGNHSVKKVARDLQEDGYKVKAILAPTVPAGKERLRFCLHSYNSSREISEVLKVLSNFVSNNK</sequence>
<dbReference type="Proteomes" id="UP000315131">
    <property type="component" value="Unassembled WGS sequence"/>
</dbReference>
<keyword evidence="4" id="KW-0663">Pyridoxal phosphate</keyword>
<reference evidence="7 8" key="1">
    <citation type="submission" date="2019-06" db="EMBL/GenBank/DDBJ databases">
        <title>Gramella sabulilitoris sp. nov., isolated from a marine sand.</title>
        <authorList>
            <person name="Yoon J.-H."/>
        </authorList>
    </citation>
    <scope>NUCLEOTIDE SEQUENCE [LARGE SCALE GENOMIC DNA]</scope>
    <source>
        <strain evidence="7 8">HSMS-1</strain>
    </source>
</reference>
<evidence type="ECO:0000313" key="8">
    <source>
        <dbReference type="Proteomes" id="UP000315131"/>
    </source>
</evidence>
<keyword evidence="7" id="KW-0032">Aminotransferase</keyword>
<comment type="caution">
    <text evidence="7">The sequence shown here is derived from an EMBL/GenBank/DDBJ whole genome shotgun (WGS) entry which is preliminary data.</text>
</comment>
<dbReference type="EMBL" id="VHSF01000003">
    <property type="protein sequence ID" value="TRO64449.1"/>
    <property type="molecule type" value="Genomic_DNA"/>
</dbReference>
<evidence type="ECO:0000313" key="7">
    <source>
        <dbReference type="EMBL" id="TRO64449.1"/>
    </source>
</evidence>
<comment type="cofactor">
    <cofactor evidence="1">
        <name>pyridoxal 5'-phosphate</name>
        <dbReference type="ChEBI" id="CHEBI:597326"/>
    </cofactor>
</comment>
<dbReference type="SUPFAM" id="SSF53383">
    <property type="entry name" value="PLP-dependent transferases"/>
    <property type="match status" value="1"/>
</dbReference>
<dbReference type="GO" id="GO:0030170">
    <property type="term" value="F:pyridoxal phosphate binding"/>
    <property type="evidence" value="ECO:0007669"/>
    <property type="project" value="InterPro"/>
</dbReference>
<dbReference type="Gene3D" id="3.90.1150.10">
    <property type="entry name" value="Aspartate Aminotransferase, domain 1"/>
    <property type="match status" value="1"/>
</dbReference>
<feature type="domain" description="Aminotransferase class I/classII large" evidence="6">
    <location>
        <begin position="30"/>
        <end position="374"/>
    </location>
</feature>